<dbReference type="EMBL" id="BSYO01000001">
    <property type="protein sequence ID" value="GMG99996.1"/>
    <property type="molecule type" value="Genomic_DNA"/>
</dbReference>
<dbReference type="PANTHER" id="PTHR31208:SF3">
    <property type="entry name" value="OS01G0953500 PROTEIN"/>
    <property type="match status" value="1"/>
</dbReference>
<dbReference type="PROSITE" id="PS50004">
    <property type="entry name" value="C2"/>
    <property type="match status" value="1"/>
</dbReference>
<dbReference type="InterPro" id="IPR035892">
    <property type="entry name" value="C2_domain_sf"/>
</dbReference>
<feature type="compositionally biased region" description="Basic and acidic residues" evidence="1">
    <location>
        <begin position="374"/>
        <end position="383"/>
    </location>
</feature>
<evidence type="ECO:0000259" key="2">
    <source>
        <dbReference type="PROSITE" id="PS50004"/>
    </source>
</evidence>
<sequence>MESFKQSARFFYNSSPDVITDSEGDAEFSGLLEIFIHHARNIHDICIYNNQDVYAKFSLTYNPDETISTKIVIGGGKNPDFNEKLVMKVTQLDSVLKCEIWMLSRVRNLIEDQLLCFTLVPISMVAGKGELTHDFSLSSTDLFHSPAGTVLLSLSLNTTAPLSSSLQPYSNSSRNSSIASEVVLFDRKQSEIISDMDEYSRIEFPDINAVQENQKMVSEYFSLAMDGSIQASSGILSSTATSMSDDRNTADSTENKPAEANHKNASTLPNTPTSKKGAEAIKDGRDLYYLTEKDEKKQDKSGRSSRFPGVFSAPLDMNVEAEQSAMQQQIVDMYMKSMQQFTESLAKMKLPMDLDKPEAEERVNGFHKQSNNKSETDKKKDGSRVFYGSGAFF</sequence>
<evidence type="ECO:0000313" key="3">
    <source>
        <dbReference type="EMBL" id="GMG99996.1"/>
    </source>
</evidence>
<feature type="region of interest" description="Disordered" evidence="1">
    <location>
        <begin position="356"/>
        <end position="393"/>
    </location>
</feature>
<proteinExistence type="predicted"/>
<feature type="compositionally biased region" description="Basic and acidic residues" evidence="1">
    <location>
        <begin position="276"/>
        <end position="302"/>
    </location>
</feature>
<dbReference type="Pfam" id="PF00168">
    <property type="entry name" value="C2"/>
    <property type="match status" value="1"/>
</dbReference>
<dbReference type="Proteomes" id="UP001279734">
    <property type="component" value="Unassembled WGS sequence"/>
</dbReference>
<comment type="caution">
    <text evidence="3">The sequence shown here is derived from an EMBL/GenBank/DDBJ whole genome shotgun (WGS) entry which is preliminary data.</text>
</comment>
<evidence type="ECO:0000256" key="1">
    <source>
        <dbReference type="SAM" id="MobiDB-lite"/>
    </source>
</evidence>
<dbReference type="Gene3D" id="2.60.40.150">
    <property type="entry name" value="C2 domain"/>
    <property type="match status" value="1"/>
</dbReference>
<gene>
    <name evidence="3" type="ORF">Nepgr_001836</name>
</gene>
<reference evidence="3" key="1">
    <citation type="submission" date="2023-05" db="EMBL/GenBank/DDBJ databases">
        <title>Nepenthes gracilis genome sequencing.</title>
        <authorList>
            <person name="Fukushima K."/>
        </authorList>
    </citation>
    <scope>NUCLEOTIDE SEQUENCE</scope>
    <source>
        <strain evidence="3">SING2019-196</strain>
    </source>
</reference>
<dbReference type="AlphaFoldDB" id="A0AAD3P5Z5"/>
<feature type="region of interest" description="Disordered" evidence="1">
    <location>
        <begin position="239"/>
        <end position="310"/>
    </location>
</feature>
<name>A0AAD3P5Z5_NEPGR</name>
<accession>A0AAD3P5Z5</accession>
<keyword evidence="4" id="KW-1185">Reference proteome</keyword>
<feature type="domain" description="C2" evidence="2">
    <location>
        <begin position="12"/>
        <end position="135"/>
    </location>
</feature>
<dbReference type="PANTHER" id="PTHR31208">
    <property type="entry name" value="EXPRESSED PROTEIN"/>
    <property type="match status" value="1"/>
</dbReference>
<protein>
    <recommendedName>
        <fullName evidence="2">C2 domain-containing protein</fullName>
    </recommendedName>
</protein>
<feature type="compositionally biased region" description="Polar residues" evidence="1">
    <location>
        <begin position="263"/>
        <end position="274"/>
    </location>
</feature>
<evidence type="ECO:0000313" key="4">
    <source>
        <dbReference type="Proteomes" id="UP001279734"/>
    </source>
</evidence>
<dbReference type="InterPro" id="IPR000008">
    <property type="entry name" value="C2_dom"/>
</dbReference>
<feature type="compositionally biased region" description="Basic and acidic residues" evidence="1">
    <location>
        <begin position="244"/>
        <end position="262"/>
    </location>
</feature>
<organism evidence="3 4">
    <name type="scientific">Nepenthes gracilis</name>
    <name type="common">Slender pitcher plant</name>
    <dbReference type="NCBI Taxonomy" id="150966"/>
    <lineage>
        <taxon>Eukaryota</taxon>
        <taxon>Viridiplantae</taxon>
        <taxon>Streptophyta</taxon>
        <taxon>Embryophyta</taxon>
        <taxon>Tracheophyta</taxon>
        <taxon>Spermatophyta</taxon>
        <taxon>Magnoliopsida</taxon>
        <taxon>eudicotyledons</taxon>
        <taxon>Gunneridae</taxon>
        <taxon>Pentapetalae</taxon>
        <taxon>Caryophyllales</taxon>
        <taxon>Nepenthaceae</taxon>
        <taxon>Nepenthes</taxon>
    </lineage>
</organism>
<dbReference type="SUPFAM" id="SSF49562">
    <property type="entry name" value="C2 domain (Calcium/lipid-binding domain, CaLB)"/>
    <property type="match status" value="1"/>
</dbReference>